<feature type="region of interest" description="Disordered" evidence="1">
    <location>
        <begin position="598"/>
        <end position="617"/>
    </location>
</feature>
<organism evidence="3 4">
    <name type="scientific">Pogona vitticeps</name>
    <name type="common">central bearded dragon</name>
    <dbReference type="NCBI Taxonomy" id="103695"/>
    <lineage>
        <taxon>Eukaryota</taxon>
        <taxon>Metazoa</taxon>
        <taxon>Chordata</taxon>
        <taxon>Craniata</taxon>
        <taxon>Vertebrata</taxon>
        <taxon>Euteleostomi</taxon>
        <taxon>Lepidosauria</taxon>
        <taxon>Squamata</taxon>
        <taxon>Bifurcata</taxon>
        <taxon>Unidentata</taxon>
        <taxon>Episquamata</taxon>
        <taxon>Toxicofera</taxon>
        <taxon>Iguania</taxon>
        <taxon>Acrodonta</taxon>
        <taxon>Agamidae</taxon>
        <taxon>Amphibolurinae</taxon>
        <taxon>Pogona</taxon>
    </lineage>
</organism>
<dbReference type="SMART" id="SM00393">
    <property type="entry name" value="R3H"/>
    <property type="match status" value="1"/>
</dbReference>
<dbReference type="Pfam" id="PF01424">
    <property type="entry name" value="R3H"/>
    <property type="match status" value="1"/>
</dbReference>
<accession>A0ABM5EPR9</accession>
<feature type="region of interest" description="Disordered" evidence="1">
    <location>
        <begin position="172"/>
        <end position="256"/>
    </location>
</feature>
<dbReference type="RefSeq" id="XP_072835146.1">
    <property type="nucleotide sequence ID" value="XM_072979045.1"/>
</dbReference>
<keyword evidence="3" id="KW-1185">Reference proteome</keyword>
<name>A0ABM5EPR9_9SAUR</name>
<dbReference type="InterPro" id="IPR001374">
    <property type="entry name" value="R3H_dom"/>
</dbReference>
<feature type="region of interest" description="Disordered" evidence="1">
    <location>
        <begin position="473"/>
        <end position="523"/>
    </location>
</feature>
<feature type="compositionally biased region" description="Polar residues" evidence="1">
    <location>
        <begin position="291"/>
        <end position="300"/>
    </location>
</feature>
<dbReference type="InterPro" id="IPR012677">
    <property type="entry name" value="Nucleotide-bd_a/b_plait_sf"/>
</dbReference>
<feature type="region of interest" description="Disordered" evidence="1">
    <location>
        <begin position="20"/>
        <end position="50"/>
    </location>
</feature>
<dbReference type="Gene3D" id="3.30.1370.50">
    <property type="entry name" value="R3H-like domain"/>
    <property type="match status" value="1"/>
</dbReference>
<feature type="compositionally biased region" description="Basic and acidic residues" evidence="1">
    <location>
        <begin position="301"/>
        <end position="312"/>
    </location>
</feature>
<dbReference type="PANTHER" id="PTHR21678">
    <property type="entry name" value="GROWTH INHIBITION AND DIFFERENTIATION RELATED PROTEIN 88"/>
    <property type="match status" value="1"/>
</dbReference>
<dbReference type="Gene3D" id="3.30.70.330">
    <property type="match status" value="1"/>
</dbReference>
<feature type="region of interest" description="Disordered" evidence="1">
    <location>
        <begin position="274"/>
        <end position="316"/>
    </location>
</feature>
<sequence>MLLCVVKPESTYRDPKRAFKEGGCNRNPPPAERSAFRLPGKGQEPRRCARGSARRRGRALAVRVSLGRREGWLAGLGLASGRHPTVTLALHYLDGVFLSPTESDFVSKILEELNHFLLQNQLEKVLLFPPLSSRLRYLIHRTVDDVELLSSFSVGEGWRRRTVVCHSAIRLPDEPEDQEGSCRGTPLSSHPPSSRNRGGHFRGGPRNVDARADGSRGQRGNGRGRKQSRRKPDQALYVPRAMRKKPEGLGTEAPLGESESQLLDFEVFEDGQCMSNTVHGSDRAAEASSLPDPNSVSGSPRENDAKTLESESKNGVGVAEVPELLSPCPLKSAVDPLAQDGQCNVNQATSMLQSGFNRTTTESQNKEGTEAFISEGGESLGSPEAKGGESPVVAVSKESGPLPLLEEQKDKLPDVVGTELSREPSVLQGQEKRSLDCKSVETRAALAFPEEPEGDATDAILLKPNHDLYLLEEKERDGALGSEQGCRESPSSLEEGAADAAVSQPCSGTSAPEPQDKVCPGFSEPEYIQTESCKDVGDQTSPCVSVLGRASSPPVSGSCQDPSVLNSQFVSSLDSLGSDHGKADCVPGSQEREVVDLGGSWRSGPELSSGDGSMGSSAVEEKDSAFEDDCGAELLQEITNYLTIKDINIEKIQFDYSSYGEAQINEGDFGHVLEIYDFSPSLKTEHLMEAFAEFQESGFKLQWVDDTHALGIFSSLAAASQALEQSHTSLKIRPLIHATRQSKTKALQRPKLLQLAKERPQTDTAVARRLVTRALGLQRKPYRNRGHREVKPENTNLPE</sequence>
<evidence type="ECO:0000256" key="1">
    <source>
        <dbReference type="SAM" id="MobiDB-lite"/>
    </source>
</evidence>
<dbReference type="PANTHER" id="PTHR21678:SF6">
    <property type="entry name" value="R3H AND COILED-COIL DOMAIN-CONTAINING PROTEIN 1"/>
    <property type="match status" value="1"/>
</dbReference>
<dbReference type="GeneID" id="110072234"/>
<protein>
    <submittedName>
        <fullName evidence="4">R3H and coiled-coil domain-containing protein 1</fullName>
    </submittedName>
</protein>
<dbReference type="Proteomes" id="UP001652642">
    <property type="component" value="Chromosome 8"/>
</dbReference>
<proteinExistence type="predicted"/>
<feature type="region of interest" description="Disordered" evidence="1">
    <location>
        <begin position="374"/>
        <end position="403"/>
    </location>
</feature>
<dbReference type="SUPFAM" id="SSF82708">
    <property type="entry name" value="R3H domain"/>
    <property type="match status" value="1"/>
</dbReference>
<gene>
    <name evidence="4" type="primary">R3HCC1</name>
</gene>
<feature type="domain" description="R3H" evidence="2">
    <location>
        <begin position="103"/>
        <end position="168"/>
    </location>
</feature>
<dbReference type="InterPro" id="IPR036867">
    <property type="entry name" value="R3H_dom_sf"/>
</dbReference>
<reference evidence="4" key="1">
    <citation type="submission" date="2025-08" db="UniProtKB">
        <authorList>
            <consortium name="RefSeq"/>
        </authorList>
    </citation>
    <scope>IDENTIFICATION</scope>
</reference>
<evidence type="ECO:0000313" key="3">
    <source>
        <dbReference type="Proteomes" id="UP001652642"/>
    </source>
</evidence>
<dbReference type="InterPro" id="IPR039884">
    <property type="entry name" value="R3HC1/R3HCL"/>
</dbReference>
<evidence type="ECO:0000259" key="2">
    <source>
        <dbReference type="PROSITE" id="PS51061"/>
    </source>
</evidence>
<dbReference type="CDD" id="cd02638">
    <property type="entry name" value="R3H_unknown_1"/>
    <property type="match status" value="1"/>
</dbReference>
<feature type="compositionally biased region" description="Polar residues" evidence="1">
    <location>
        <begin position="186"/>
        <end position="196"/>
    </location>
</feature>
<dbReference type="PROSITE" id="PS51061">
    <property type="entry name" value="R3H"/>
    <property type="match status" value="1"/>
</dbReference>
<evidence type="ECO:0000313" key="4">
    <source>
        <dbReference type="RefSeq" id="XP_072835146.1"/>
    </source>
</evidence>